<evidence type="ECO:0000313" key="4">
    <source>
        <dbReference type="EMBL" id="KIL63978.1"/>
    </source>
</evidence>
<dbReference type="InterPro" id="IPR000719">
    <property type="entry name" value="Prot_kinase_dom"/>
</dbReference>
<sequence>MTTVVDQQRGLDNVPDLTGQIEHTTEFVVGGFWRVYKGRWTKKAMNAVRPPIAVKVINLPLLMERQQNKQFKVSFRLSSNQRFPFFVKRIDHELEFWSKISHKNILPLLGIAYINGDANIPAFISPWVENGNAKQFRLRNPSFPPLLILYDVIQGLHYLHTYEPQIVHGDIRAANVLINDRYEAQLCDFGLSRILIDSWRTTATQAGGSLRWMSPELMTGAECTPTKESDIYAYGMTCYEILSGDIPFKSVTKEISVLYNVLLKGQRPERVESCDLDHTWDIITRCWAKKPEDRPHTTEVLEFLHLRANSLARLVSRLAHDV</sequence>
<dbReference type="PANTHER" id="PTHR44329">
    <property type="entry name" value="SERINE/THREONINE-PROTEIN KINASE TNNI3K-RELATED"/>
    <property type="match status" value="1"/>
</dbReference>
<dbReference type="InterPro" id="IPR008266">
    <property type="entry name" value="Tyr_kinase_AS"/>
</dbReference>
<reference evidence="4 5" key="1">
    <citation type="submission" date="2014-04" db="EMBL/GenBank/DDBJ databases">
        <title>Evolutionary Origins and Diversification of the Mycorrhizal Mutualists.</title>
        <authorList>
            <consortium name="DOE Joint Genome Institute"/>
            <consortium name="Mycorrhizal Genomics Consortium"/>
            <person name="Kohler A."/>
            <person name="Kuo A."/>
            <person name="Nagy L.G."/>
            <person name="Floudas D."/>
            <person name="Copeland A."/>
            <person name="Barry K.W."/>
            <person name="Cichocki N."/>
            <person name="Veneault-Fourrey C."/>
            <person name="LaButti K."/>
            <person name="Lindquist E.A."/>
            <person name="Lipzen A."/>
            <person name="Lundell T."/>
            <person name="Morin E."/>
            <person name="Murat C."/>
            <person name="Riley R."/>
            <person name="Ohm R."/>
            <person name="Sun H."/>
            <person name="Tunlid A."/>
            <person name="Henrissat B."/>
            <person name="Grigoriev I.V."/>
            <person name="Hibbett D.S."/>
            <person name="Martin F."/>
        </authorList>
    </citation>
    <scope>NUCLEOTIDE SEQUENCE [LARGE SCALE GENOMIC DNA]</scope>
    <source>
        <strain evidence="4 5">Koide BX008</strain>
    </source>
</reference>
<dbReference type="InterPro" id="IPR051681">
    <property type="entry name" value="Ser/Thr_Kinases-Pseudokinases"/>
</dbReference>
<dbReference type="SUPFAM" id="SSF56112">
    <property type="entry name" value="Protein kinase-like (PK-like)"/>
    <property type="match status" value="1"/>
</dbReference>
<dbReference type="HOGENOM" id="CLU_000288_7_18_1"/>
<evidence type="ECO:0000256" key="2">
    <source>
        <dbReference type="ARBA" id="ARBA00022840"/>
    </source>
</evidence>
<dbReference type="EMBL" id="KN818253">
    <property type="protein sequence ID" value="KIL63978.1"/>
    <property type="molecule type" value="Genomic_DNA"/>
</dbReference>
<dbReference type="GO" id="GO:0004674">
    <property type="term" value="F:protein serine/threonine kinase activity"/>
    <property type="evidence" value="ECO:0007669"/>
    <property type="project" value="TreeGrafter"/>
</dbReference>
<dbReference type="PROSITE" id="PS00109">
    <property type="entry name" value="PROTEIN_KINASE_TYR"/>
    <property type="match status" value="1"/>
</dbReference>
<dbReference type="InterPro" id="IPR011009">
    <property type="entry name" value="Kinase-like_dom_sf"/>
</dbReference>
<dbReference type="PROSITE" id="PS50011">
    <property type="entry name" value="PROTEIN_KINASE_DOM"/>
    <property type="match status" value="1"/>
</dbReference>
<keyword evidence="5" id="KW-1185">Reference proteome</keyword>
<keyword evidence="2" id="KW-0067">ATP-binding</keyword>
<proteinExistence type="predicted"/>
<evidence type="ECO:0000313" key="5">
    <source>
        <dbReference type="Proteomes" id="UP000054549"/>
    </source>
</evidence>
<dbReference type="GO" id="GO:0005524">
    <property type="term" value="F:ATP binding"/>
    <property type="evidence" value="ECO:0007669"/>
    <property type="project" value="UniProtKB-KW"/>
</dbReference>
<evidence type="ECO:0000259" key="3">
    <source>
        <dbReference type="PROSITE" id="PS50011"/>
    </source>
</evidence>
<dbReference type="InterPro" id="IPR001245">
    <property type="entry name" value="Ser-Thr/Tyr_kinase_cat_dom"/>
</dbReference>
<dbReference type="AlphaFoldDB" id="A0A0C2X5G8"/>
<dbReference type="STRING" id="946122.A0A0C2X5G8"/>
<evidence type="ECO:0000256" key="1">
    <source>
        <dbReference type="ARBA" id="ARBA00022741"/>
    </source>
</evidence>
<dbReference type="InParanoid" id="A0A0C2X5G8"/>
<protein>
    <recommendedName>
        <fullName evidence="3">Protein kinase domain-containing protein</fullName>
    </recommendedName>
</protein>
<accession>A0A0C2X5G8</accession>
<dbReference type="Pfam" id="PF07714">
    <property type="entry name" value="PK_Tyr_Ser-Thr"/>
    <property type="match status" value="1"/>
</dbReference>
<dbReference type="Gene3D" id="1.10.510.10">
    <property type="entry name" value="Transferase(Phosphotransferase) domain 1"/>
    <property type="match status" value="1"/>
</dbReference>
<dbReference type="Proteomes" id="UP000054549">
    <property type="component" value="Unassembled WGS sequence"/>
</dbReference>
<gene>
    <name evidence="4" type="ORF">M378DRAFT_163678</name>
</gene>
<keyword evidence="1" id="KW-0547">Nucleotide-binding</keyword>
<organism evidence="4 5">
    <name type="scientific">Amanita muscaria (strain Koide BX008)</name>
    <dbReference type="NCBI Taxonomy" id="946122"/>
    <lineage>
        <taxon>Eukaryota</taxon>
        <taxon>Fungi</taxon>
        <taxon>Dikarya</taxon>
        <taxon>Basidiomycota</taxon>
        <taxon>Agaricomycotina</taxon>
        <taxon>Agaricomycetes</taxon>
        <taxon>Agaricomycetidae</taxon>
        <taxon>Agaricales</taxon>
        <taxon>Pluteineae</taxon>
        <taxon>Amanitaceae</taxon>
        <taxon>Amanita</taxon>
    </lineage>
</organism>
<dbReference type="OrthoDB" id="4062651at2759"/>
<feature type="domain" description="Protein kinase" evidence="3">
    <location>
        <begin position="21"/>
        <end position="308"/>
    </location>
</feature>
<dbReference type="PANTHER" id="PTHR44329:SF298">
    <property type="entry name" value="MIXED LINEAGE KINASE DOMAIN-LIKE PROTEIN"/>
    <property type="match status" value="1"/>
</dbReference>
<name>A0A0C2X5G8_AMAMK</name>